<dbReference type="PANTHER" id="PTHR10343">
    <property type="entry name" value="5'-AMP-ACTIVATED PROTEIN KINASE , BETA SUBUNIT"/>
    <property type="match status" value="1"/>
</dbReference>
<dbReference type="AlphaFoldDB" id="A0A423X2I5"/>
<dbReference type="GO" id="GO:0019901">
    <property type="term" value="F:protein kinase binding"/>
    <property type="evidence" value="ECO:0007669"/>
    <property type="project" value="TreeGrafter"/>
</dbReference>
<dbReference type="Pfam" id="PF16561">
    <property type="entry name" value="AMPK1_CBM"/>
    <property type="match status" value="1"/>
</dbReference>
<organism evidence="4 5">
    <name type="scientific">Cytospora leucostoma</name>
    <dbReference type="NCBI Taxonomy" id="1230097"/>
    <lineage>
        <taxon>Eukaryota</taxon>
        <taxon>Fungi</taxon>
        <taxon>Dikarya</taxon>
        <taxon>Ascomycota</taxon>
        <taxon>Pezizomycotina</taxon>
        <taxon>Sordariomycetes</taxon>
        <taxon>Sordariomycetidae</taxon>
        <taxon>Diaporthales</taxon>
        <taxon>Cytosporaceae</taxon>
        <taxon>Cytospora</taxon>
    </lineage>
</organism>
<feature type="compositionally biased region" description="Polar residues" evidence="2">
    <location>
        <begin position="343"/>
        <end position="354"/>
    </location>
</feature>
<evidence type="ECO:0000256" key="2">
    <source>
        <dbReference type="SAM" id="MobiDB-lite"/>
    </source>
</evidence>
<feature type="compositionally biased region" description="Low complexity" evidence="2">
    <location>
        <begin position="492"/>
        <end position="567"/>
    </location>
</feature>
<dbReference type="GO" id="GO:0005737">
    <property type="term" value="C:cytoplasm"/>
    <property type="evidence" value="ECO:0007669"/>
    <property type="project" value="TreeGrafter"/>
</dbReference>
<feature type="region of interest" description="Disordered" evidence="2">
    <location>
        <begin position="424"/>
        <end position="613"/>
    </location>
</feature>
<name>A0A423X2I5_9PEZI</name>
<dbReference type="InterPro" id="IPR032640">
    <property type="entry name" value="AMPK1_CBM"/>
</dbReference>
<protein>
    <recommendedName>
        <fullName evidence="3">AMP-activated protein kinase glycogen-binding domain-containing protein</fullName>
    </recommendedName>
</protein>
<evidence type="ECO:0000313" key="5">
    <source>
        <dbReference type="Proteomes" id="UP000285146"/>
    </source>
</evidence>
<accession>A0A423X2I5</accession>
<dbReference type="GO" id="GO:0007165">
    <property type="term" value="P:signal transduction"/>
    <property type="evidence" value="ECO:0007669"/>
    <property type="project" value="TreeGrafter"/>
</dbReference>
<feature type="domain" description="AMP-activated protein kinase glycogen-binding" evidence="3">
    <location>
        <begin position="59"/>
        <end position="131"/>
    </location>
</feature>
<dbReference type="EMBL" id="LKEB01000029">
    <property type="protein sequence ID" value="ROW10040.1"/>
    <property type="molecule type" value="Genomic_DNA"/>
</dbReference>
<dbReference type="InterPro" id="IPR013783">
    <property type="entry name" value="Ig-like_fold"/>
</dbReference>
<dbReference type="SUPFAM" id="SSF81296">
    <property type="entry name" value="E set domains"/>
    <property type="match status" value="1"/>
</dbReference>
<sequence>MVSYTFKWYVGIVIAIASHRIASHHTVSRRIAIRRAGDYSAGATVDPTIPSWLQTYRPHAGEEVYVTGTFDNWSKSEKMEKVGDKLFEKSVDLPDNSDKIYYKFVVDGTWTTNPTDSHELDEGGNENNVLTPETILRSFPATTAIMSNVTEDSTTAQLANEVPLERDIKAEAEAAEAAEVIPGTFPETPAADELSKTVGISPLPAADGGLNPIKLAAGEPIPSHIRTADINSNVKLDPESYEKSDALPGLDANDLSVSPISGPWIPESSLPIGTGNLHINSVSADSTTAGLAAQVPLEPRVPEVVRESQAEAGVDPEASGLAEEVKEKELVEEEIKEKVPEAPTTSEGTAGQGTDKSEGDKTLLETATATAAGLGAAAVATVVATKDKAIETAAPIAAENLPESVVEKLPVSVQETINATAKENTIETISPEVPQEVKESIVEAGRGPEAAANTGAVEDKKAVEAELLSEVQAANPAPVENAKSEPVASEPVTSEPVASEAAAPEPPTTLEQQAPQVVEPPAQAAEVPTISEPTGNGATTEATTEATNGATNGATTTTANTTANGTEPPSTPSQDKDAKPAEALTPSSPKSEKKNNRISGFFGKLKSKFSSHK</sequence>
<dbReference type="Proteomes" id="UP000285146">
    <property type="component" value="Unassembled WGS sequence"/>
</dbReference>
<proteinExistence type="inferred from homology"/>
<evidence type="ECO:0000259" key="3">
    <source>
        <dbReference type="Pfam" id="PF16561"/>
    </source>
</evidence>
<feature type="region of interest" description="Disordered" evidence="2">
    <location>
        <begin position="335"/>
        <end position="358"/>
    </location>
</feature>
<dbReference type="InterPro" id="IPR014756">
    <property type="entry name" value="Ig_E-set"/>
</dbReference>
<reference evidence="4 5" key="1">
    <citation type="submission" date="2015-09" db="EMBL/GenBank/DDBJ databases">
        <title>Host preference determinants of Valsa canker pathogens revealed by comparative genomics.</title>
        <authorList>
            <person name="Yin Z."/>
            <person name="Huang L."/>
        </authorList>
    </citation>
    <scope>NUCLEOTIDE SEQUENCE [LARGE SCALE GENOMIC DNA]</scope>
    <source>
        <strain evidence="4 5">SXYLt</strain>
    </source>
</reference>
<gene>
    <name evidence="4" type="ORF">VPNG_06539</name>
</gene>
<dbReference type="Gene3D" id="2.60.40.10">
    <property type="entry name" value="Immunoglobulins"/>
    <property type="match status" value="1"/>
</dbReference>
<evidence type="ECO:0000256" key="1">
    <source>
        <dbReference type="ARBA" id="ARBA00038216"/>
    </source>
</evidence>
<dbReference type="OrthoDB" id="5873279at2759"/>
<dbReference type="GO" id="GO:0005634">
    <property type="term" value="C:nucleus"/>
    <property type="evidence" value="ECO:0007669"/>
    <property type="project" value="TreeGrafter"/>
</dbReference>
<dbReference type="GO" id="GO:0031588">
    <property type="term" value="C:nucleotide-activated protein kinase complex"/>
    <property type="evidence" value="ECO:0007669"/>
    <property type="project" value="TreeGrafter"/>
</dbReference>
<evidence type="ECO:0000313" key="4">
    <source>
        <dbReference type="EMBL" id="ROW10040.1"/>
    </source>
</evidence>
<dbReference type="CDD" id="cd02859">
    <property type="entry name" value="E_set_AMPKbeta_like_N"/>
    <property type="match status" value="1"/>
</dbReference>
<dbReference type="PANTHER" id="PTHR10343:SF81">
    <property type="entry name" value="CRUCIFORM DNA-RECOGNIZING PROTEIN 1-RELATED"/>
    <property type="match status" value="1"/>
</dbReference>
<comment type="similarity">
    <text evidence="1">Belongs to the CRP1/MDG1 family.</text>
</comment>
<keyword evidence="5" id="KW-1185">Reference proteome</keyword>
<dbReference type="InParanoid" id="A0A423X2I5"/>
<dbReference type="InterPro" id="IPR050827">
    <property type="entry name" value="CRP1_MDG1_kinase"/>
</dbReference>
<comment type="caution">
    <text evidence="4">The sequence shown here is derived from an EMBL/GenBank/DDBJ whole genome shotgun (WGS) entry which is preliminary data.</text>
</comment>
<dbReference type="STRING" id="1230097.A0A423X2I5"/>